<dbReference type="Proteomes" id="UP000008064">
    <property type="component" value="Unassembled WGS sequence"/>
</dbReference>
<proteinExistence type="predicted"/>
<reference evidence="2" key="1">
    <citation type="journal article" date="2011" name="Science">
        <title>The plant cell wall-decomposing machinery underlies the functional diversity of forest fungi.</title>
        <authorList>
            <person name="Eastwood D.C."/>
            <person name="Floudas D."/>
            <person name="Binder M."/>
            <person name="Majcherczyk A."/>
            <person name="Schneider P."/>
            <person name="Aerts A."/>
            <person name="Asiegbu F.O."/>
            <person name="Baker S.E."/>
            <person name="Barry K."/>
            <person name="Bendiksby M."/>
            <person name="Blumentritt M."/>
            <person name="Coutinho P.M."/>
            <person name="Cullen D."/>
            <person name="de Vries R.P."/>
            <person name="Gathman A."/>
            <person name="Goodell B."/>
            <person name="Henrissat B."/>
            <person name="Ihrmark K."/>
            <person name="Kauserud H."/>
            <person name="Kohler A."/>
            <person name="LaButti K."/>
            <person name="Lapidus A."/>
            <person name="Lavin J.L."/>
            <person name="Lee Y.-H."/>
            <person name="Lindquist E."/>
            <person name="Lilly W."/>
            <person name="Lucas S."/>
            <person name="Morin E."/>
            <person name="Murat C."/>
            <person name="Oguiza J.A."/>
            <person name="Park J."/>
            <person name="Pisabarro A.G."/>
            <person name="Riley R."/>
            <person name="Rosling A."/>
            <person name="Salamov A."/>
            <person name="Schmidt O."/>
            <person name="Schmutz J."/>
            <person name="Skrede I."/>
            <person name="Stenlid J."/>
            <person name="Wiebenga A."/>
            <person name="Xie X."/>
            <person name="Kuees U."/>
            <person name="Hibbett D.S."/>
            <person name="Hoffmeister D."/>
            <person name="Hoegberg N."/>
            <person name="Martin F."/>
            <person name="Grigoriev I.V."/>
            <person name="Watkinson S.C."/>
        </authorList>
    </citation>
    <scope>NUCLEOTIDE SEQUENCE [LARGE SCALE GENOMIC DNA]</scope>
    <source>
        <strain evidence="2">S7.9</strain>
    </source>
</reference>
<protein>
    <submittedName>
        <fullName evidence="1">Uncharacterized protein</fullName>
    </submittedName>
</protein>
<dbReference type="EMBL" id="GL945433">
    <property type="protein sequence ID" value="EGO25872.1"/>
    <property type="molecule type" value="Genomic_DNA"/>
</dbReference>
<dbReference type="KEGG" id="sla:SERLADRAFT_466614"/>
<dbReference type="AlphaFoldDB" id="F8NUG0"/>
<dbReference type="GeneID" id="18819092"/>
<accession>F8NUG0</accession>
<evidence type="ECO:0000313" key="1">
    <source>
        <dbReference type="EMBL" id="EGO25872.1"/>
    </source>
</evidence>
<dbReference type="RefSeq" id="XP_007317994.1">
    <property type="nucleotide sequence ID" value="XM_007317932.1"/>
</dbReference>
<evidence type="ECO:0000313" key="2">
    <source>
        <dbReference type="Proteomes" id="UP000008064"/>
    </source>
</evidence>
<dbReference type="HOGENOM" id="CLU_2321787_0_0_1"/>
<sequence length="99" mass="11584">MLRHHSPLVPWVDPRACGPTQRWLSDATRSRLKPTHWHWSQCHFCAVVAFSPNCRLCANAPPYYYCYFLFLLRSHCRFSRSQVSQVSQSHTYRAGELSS</sequence>
<organism evidence="2">
    <name type="scientific">Serpula lacrymans var. lacrymans (strain S7.9)</name>
    <name type="common">Dry rot fungus</name>
    <dbReference type="NCBI Taxonomy" id="578457"/>
    <lineage>
        <taxon>Eukaryota</taxon>
        <taxon>Fungi</taxon>
        <taxon>Dikarya</taxon>
        <taxon>Basidiomycota</taxon>
        <taxon>Agaricomycotina</taxon>
        <taxon>Agaricomycetes</taxon>
        <taxon>Agaricomycetidae</taxon>
        <taxon>Boletales</taxon>
        <taxon>Coniophorineae</taxon>
        <taxon>Serpulaceae</taxon>
        <taxon>Serpula</taxon>
    </lineage>
</organism>
<gene>
    <name evidence="1" type="ORF">SERLADRAFT_466614</name>
</gene>
<name>F8NUG0_SERL9</name>